<dbReference type="OrthoDB" id="9767616at2"/>
<keyword evidence="6" id="KW-1185">Reference proteome</keyword>
<evidence type="ECO:0000313" key="6">
    <source>
        <dbReference type="Proteomes" id="UP000298021"/>
    </source>
</evidence>
<feature type="domain" description="2,4-diaminopentanoate dehydrogenase C-terminal" evidence="4">
    <location>
        <begin position="167"/>
        <end position="355"/>
    </location>
</feature>
<dbReference type="AlphaFoldDB" id="A0A4Z0JMC0"/>
<evidence type="ECO:0000256" key="1">
    <source>
        <dbReference type="ARBA" id="ARBA00022857"/>
    </source>
</evidence>
<comment type="caution">
    <text evidence="5">The sequence shown here is derived from an EMBL/GenBank/DDBJ whole genome shotgun (WGS) entry which is preliminary data.</text>
</comment>
<reference evidence="5 6" key="1">
    <citation type="submission" date="2018-10" db="EMBL/GenBank/DDBJ databases">
        <title>Lactobacillus sp. R7 and Lactobacillus sp. R19 isolated from fermented mustard green product of Taiwan.</title>
        <authorList>
            <person name="Lin S.-T."/>
        </authorList>
    </citation>
    <scope>NUCLEOTIDE SEQUENCE [LARGE SCALE GENOMIC DNA]</scope>
    <source>
        <strain evidence="5 6">BCRC 81127</strain>
    </source>
</reference>
<proteinExistence type="predicted"/>
<organism evidence="5 6">
    <name type="scientific">Companilactobacillus suantsaicola</name>
    <dbReference type="NCBI Taxonomy" id="2487723"/>
    <lineage>
        <taxon>Bacteria</taxon>
        <taxon>Bacillati</taxon>
        <taxon>Bacillota</taxon>
        <taxon>Bacilli</taxon>
        <taxon>Lactobacillales</taxon>
        <taxon>Lactobacillaceae</taxon>
        <taxon>Companilactobacillus</taxon>
    </lineage>
</organism>
<dbReference type="SUPFAM" id="SSF51735">
    <property type="entry name" value="NAD(P)-binding Rossmann-fold domains"/>
    <property type="match status" value="1"/>
</dbReference>
<dbReference type="InterPro" id="IPR045760">
    <property type="entry name" value="DAP_DH_C"/>
</dbReference>
<dbReference type="Proteomes" id="UP000298021">
    <property type="component" value="Unassembled WGS sequence"/>
</dbReference>
<sequence>MSNRKGRLRPVGVIFMKQYKIIVWGLGNVGRAAIRMIQEKESLKLVGAVDVDPKKVGKDAGEIFDFPKTGITVTDNIESALQLDADVVLDYTPLVRDEKGGFTPSAKDICKVLKAKKNVITTLPIYYSQATTPDLYKMINDTAKENGVSYLPTGLLPGAYASYIPTVLAGLMGRVDKITVQSGEDDQHNYSSWVKVFGYGMDPEKFPQDKLKLGIASYYISGVYEMGDRLGFKFDDMQIEHTCYTAQEDLHPIFGTVKKGTIAGHKFVMSGMVNGEAKVSLIYVHKICDDVNKTPAIDNKIHIEGMPKSLDISINGMMPLDESYVTSAAPSVNVIPMVVDGQSGFLQALDLKVVTPLK</sequence>
<feature type="domain" description="Dihydrodipicolinate reductase N-terminal" evidence="3">
    <location>
        <begin position="20"/>
        <end position="92"/>
    </location>
</feature>
<protein>
    <submittedName>
        <fullName evidence="5">Uncharacterized protein</fullName>
    </submittedName>
</protein>
<dbReference type="Pfam" id="PF01113">
    <property type="entry name" value="DapB_N"/>
    <property type="match status" value="1"/>
</dbReference>
<dbReference type="GO" id="GO:0008839">
    <property type="term" value="F:4-hydroxy-tetrahydrodipicolinate reductase"/>
    <property type="evidence" value="ECO:0007669"/>
    <property type="project" value="InterPro"/>
</dbReference>
<keyword evidence="1" id="KW-0521">NADP</keyword>
<evidence type="ECO:0000259" key="3">
    <source>
        <dbReference type="Pfam" id="PF01113"/>
    </source>
</evidence>
<dbReference type="InterPro" id="IPR000846">
    <property type="entry name" value="DapB_N"/>
</dbReference>
<dbReference type="CDD" id="cd24146">
    <property type="entry name" value="nat-AmDH_N_like"/>
    <property type="match status" value="1"/>
</dbReference>
<dbReference type="Gene3D" id="3.40.50.720">
    <property type="entry name" value="NAD(P)-binding Rossmann-like Domain"/>
    <property type="match status" value="1"/>
</dbReference>
<name>A0A4Z0JMC0_9LACO</name>
<keyword evidence="2" id="KW-0560">Oxidoreductase</keyword>
<dbReference type="InterPro" id="IPR036291">
    <property type="entry name" value="NAD(P)-bd_dom_sf"/>
</dbReference>
<evidence type="ECO:0000313" key="5">
    <source>
        <dbReference type="EMBL" id="TGD23499.1"/>
    </source>
</evidence>
<dbReference type="EMBL" id="RKLY01000011">
    <property type="protein sequence ID" value="TGD23499.1"/>
    <property type="molecule type" value="Genomic_DNA"/>
</dbReference>
<dbReference type="GO" id="GO:0009089">
    <property type="term" value="P:lysine biosynthetic process via diaminopimelate"/>
    <property type="evidence" value="ECO:0007669"/>
    <property type="project" value="InterPro"/>
</dbReference>
<evidence type="ECO:0000259" key="4">
    <source>
        <dbReference type="Pfam" id="PF19328"/>
    </source>
</evidence>
<accession>A0A4Z0JMC0</accession>
<gene>
    <name evidence="5" type="ORF">EGT49_05460</name>
</gene>
<dbReference type="Pfam" id="PF19328">
    <property type="entry name" value="DAP_DH_C"/>
    <property type="match status" value="1"/>
</dbReference>
<evidence type="ECO:0000256" key="2">
    <source>
        <dbReference type="ARBA" id="ARBA00023002"/>
    </source>
</evidence>